<dbReference type="Pfam" id="PF21320">
    <property type="entry name" value="WHD_Rv2258c"/>
    <property type="match status" value="1"/>
</dbReference>
<dbReference type="InterPro" id="IPR048711">
    <property type="entry name" value="WHD_Rv2258c"/>
</dbReference>
<accession>A0A4R6JFS5</accession>
<feature type="region of interest" description="Disordered" evidence="1">
    <location>
        <begin position="159"/>
        <end position="178"/>
    </location>
</feature>
<dbReference type="InterPro" id="IPR053173">
    <property type="entry name" value="SAM-binding_MTase"/>
</dbReference>
<comment type="caution">
    <text evidence="4">The sequence shown here is derived from an EMBL/GenBank/DDBJ whole genome shotgun (WGS) entry which is preliminary data.</text>
</comment>
<dbReference type="AlphaFoldDB" id="A0A4R6JFS5"/>
<organism evidence="4 5">
    <name type="scientific">Kribbella caucasensis</name>
    <dbReference type="NCBI Taxonomy" id="2512215"/>
    <lineage>
        <taxon>Bacteria</taxon>
        <taxon>Bacillati</taxon>
        <taxon>Actinomycetota</taxon>
        <taxon>Actinomycetes</taxon>
        <taxon>Propionibacteriales</taxon>
        <taxon>Kribbellaceae</taxon>
        <taxon>Kribbella</taxon>
    </lineage>
</organism>
<dbReference type="EMBL" id="SNWQ01000025">
    <property type="protein sequence ID" value="TDO34833.1"/>
    <property type="molecule type" value="Genomic_DNA"/>
</dbReference>
<feature type="transmembrane region" description="Helical" evidence="2">
    <location>
        <begin position="78"/>
        <end position="99"/>
    </location>
</feature>
<feature type="region of interest" description="Disordered" evidence="1">
    <location>
        <begin position="354"/>
        <end position="386"/>
    </location>
</feature>
<dbReference type="PANTHER" id="PTHR45128:SF2">
    <property type="entry name" value="METHYLTRANSFERASE DOMAIN-CONTAINING PROTEIN"/>
    <property type="match status" value="1"/>
</dbReference>
<name>A0A4R6JFS5_9ACTN</name>
<proteinExistence type="predicted"/>
<evidence type="ECO:0000256" key="1">
    <source>
        <dbReference type="SAM" id="MobiDB-lite"/>
    </source>
</evidence>
<gene>
    <name evidence="4" type="ORF">EV643_12590</name>
</gene>
<reference evidence="4 5" key="1">
    <citation type="submission" date="2019-03" db="EMBL/GenBank/DDBJ databases">
        <title>Genomic Encyclopedia of Type Strains, Phase III (KMG-III): the genomes of soil and plant-associated and newly described type strains.</title>
        <authorList>
            <person name="Whitman W."/>
        </authorList>
    </citation>
    <scope>NUCLEOTIDE SEQUENCE [LARGE SCALE GENOMIC DNA]</scope>
    <source>
        <strain evidence="4 5">VKM Ac-2527</strain>
    </source>
</reference>
<evidence type="ECO:0000313" key="5">
    <source>
        <dbReference type="Proteomes" id="UP000295388"/>
    </source>
</evidence>
<dbReference type="PANTHER" id="PTHR45128">
    <property type="entry name" value="METHYLTRANSFERASE TYPE 11"/>
    <property type="match status" value="1"/>
</dbReference>
<feature type="transmembrane region" description="Helical" evidence="2">
    <location>
        <begin position="21"/>
        <end position="40"/>
    </location>
</feature>
<evidence type="ECO:0000313" key="4">
    <source>
        <dbReference type="EMBL" id="TDO34833.1"/>
    </source>
</evidence>
<feature type="region of interest" description="Disordered" evidence="1">
    <location>
        <begin position="400"/>
        <end position="437"/>
    </location>
</feature>
<dbReference type="Proteomes" id="UP000295388">
    <property type="component" value="Unassembled WGS sequence"/>
</dbReference>
<keyword evidence="5" id="KW-1185">Reference proteome</keyword>
<evidence type="ECO:0000256" key="2">
    <source>
        <dbReference type="SAM" id="Phobius"/>
    </source>
</evidence>
<protein>
    <recommendedName>
        <fullName evidence="3">S-adenosylmethionine-dependent methyltransferase Rv2258c-like winged HTH domain-containing protein</fullName>
    </recommendedName>
</protein>
<sequence length="437" mass="46632">MATAAHRTATIAEPAALRAGSVLMAVAGLAFIGYAVIFFFRNFTGAFLELGIGPEQVNVGRDEIRALNDDLYRYVSHLHIAVSGFILSTGLATAALAWFRRTAWSAVGVPDGGGRTGPGSCRRIAGALPVGPGHNWSPRPDLSGHGDLRRRRHLGAQATAGVTHGARRRGSMTATSVDTDRGENAVEQLFHAAIRALELLHVYIGDRLGLYIALAEVSDATPAELAVRARIAERYAREWLAEQAVAGWIDVTEKVAETFTAPGDELERFNYGWSALHCLPARAHRAGLGRNRHGHATGDHASLRGCRGVRHDSRVADRARFLAVLPPRPMTIHSHHLIDAASVTRRTLEPLAELGGSGTAHRSTSGTAPSRANIRAHRTEPNQTAPYPIRTRAHCRGRESCWSGGRVSAPPAEPGGRGADLGYADSSAADDGGSSRS</sequence>
<keyword evidence="2" id="KW-0812">Transmembrane</keyword>
<keyword evidence="2" id="KW-1133">Transmembrane helix</keyword>
<keyword evidence="2" id="KW-0472">Membrane</keyword>
<evidence type="ECO:0000259" key="3">
    <source>
        <dbReference type="Pfam" id="PF21320"/>
    </source>
</evidence>
<feature type="domain" description="S-adenosylmethionine-dependent methyltransferase Rv2258c-like winged HTH" evidence="3">
    <location>
        <begin position="200"/>
        <end position="253"/>
    </location>
</feature>
<feature type="compositionally biased region" description="Low complexity" evidence="1">
    <location>
        <begin position="420"/>
        <end position="437"/>
    </location>
</feature>
<feature type="compositionally biased region" description="Polar residues" evidence="1">
    <location>
        <begin position="360"/>
        <end position="370"/>
    </location>
</feature>